<feature type="region of interest" description="Disordered" evidence="1">
    <location>
        <begin position="170"/>
        <end position="193"/>
    </location>
</feature>
<organism evidence="2 3">
    <name type="scientific">Tanacetum coccineum</name>
    <dbReference type="NCBI Taxonomy" id="301880"/>
    <lineage>
        <taxon>Eukaryota</taxon>
        <taxon>Viridiplantae</taxon>
        <taxon>Streptophyta</taxon>
        <taxon>Embryophyta</taxon>
        <taxon>Tracheophyta</taxon>
        <taxon>Spermatophyta</taxon>
        <taxon>Magnoliopsida</taxon>
        <taxon>eudicotyledons</taxon>
        <taxon>Gunneridae</taxon>
        <taxon>Pentapetalae</taxon>
        <taxon>asterids</taxon>
        <taxon>campanulids</taxon>
        <taxon>Asterales</taxon>
        <taxon>Asteraceae</taxon>
        <taxon>Asteroideae</taxon>
        <taxon>Anthemideae</taxon>
        <taxon>Anthemidinae</taxon>
        <taxon>Tanacetum</taxon>
    </lineage>
</organism>
<dbReference type="Proteomes" id="UP001151760">
    <property type="component" value="Unassembled WGS sequence"/>
</dbReference>
<comment type="caution">
    <text evidence="2">The sequence shown here is derived from an EMBL/GenBank/DDBJ whole genome shotgun (WGS) entry which is preliminary data.</text>
</comment>
<keyword evidence="3" id="KW-1185">Reference proteome</keyword>
<sequence>MCPDELYKFYDGTLSSVRHVLHDIASNLEMDYLPKLHWSNMEMKSSRIMVKAIDKLLFERSTAAKPYQEDSSEFYLITGSIYTGQQGTVVYSMMAAARRGRRQIVKVKELQDKCILKSFKLSYHEKYEHVDPKSQDHKMARLQDDALNRMVVMEIEDGLLEEMKVSHFGKEQDIDGESEDDSEKKLVMVNEEG</sequence>
<gene>
    <name evidence="2" type="ORF">Tco_0977952</name>
</gene>
<evidence type="ECO:0008006" key="4">
    <source>
        <dbReference type="Google" id="ProtNLM"/>
    </source>
</evidence>
<protein>
    <recommendedName>
        <fullName evidence="4">DNA-directed RNA polymerase</fullName>
    </recommendedName>
</protein>
<evidence type="ECO:0000313" key="3">
    <source>
        <dbReference type="Proteomes" id="UP001151760"/>
    </source>
</evidence>
<accession>A0ABQ5ELK8</accession>
<reference evidence="2" key="1">
    <citation type="journal article" date="2022" name="Int. J. Mol. Sci.">
        <title>Draft Genome of Tanacetum Coccineum: Genomic Comparison of Closely Related Tanacetum-Family Plants.</title>
        <authorList>
            <person name="Yamashiro T."/>
            <person name="Shiraishi A."/>
            <person name="Nakayama K."/>
            <person name="Satake H."/>
        </authorList>
    </citation>
    <scope>NUCLEOTIDE SEQUENCE</scope>
</reference>
<evidence type="ECO:0000313" key="2">
    <source>
        <dbReference type="EMBL" id="GJT51795.1"/>
    </source>
</evidence>
<reference evidence="2" key="2">
    <citation type="submission" date="2022-01" db="EMBL/GenBank/DDBJ databases">
        <authorList>
            <person name="Yamashiro T."/>
            <person name="Shiraishi A."/>
            <person name="Satake H."/>
            <person name="Nakayama K."/>
        </authorList>
    </citation>
    <scope>NUCLEOTIDE SEQUENCE</scope>
</reference>
<proteinExistence type="predicted"/>
<dbReference type="EMBL" id="BQNB010016437">
    <property type="protein sequence ID" value="GJT51795.1"/>
    <property type="molecule type" value="Genomic_DNA"/>
</dbReference>
<name>A0ABQ5ELK8_9ASTR</name>
<evidence type="ECO:0000256" key="1">
    <source>
        <dbReference type="SAM" id="MobiDB-lite"/>
    </source>
</evidence>